<evidence type="ECO:0000313" key="3">
    <source>
        <dbReference type="Proteomes" id="UP001589710"/>
    </source>
</evidence>
<name>A0ABV5R521_9ACTN</name>
<dbReference type="Proteomes" id="UP001589710">
    <property type="component" value="Unassembled WGS sequence"/>
</dbReference>
<sequence length="53" mass="5272">MADVGLSTAVSTCSQAARNTLKERCTYGLVRLGDGDGDGDGGLRTVPSSLAGA</sequence>
<accession>A0ABV5R521</accession>
<dbReference type="RefSeq" id="WP_345519079.1">
    <property type="nucleotide sequence ID" value="NZ_BAAAXD010000052.1"/>
</dbReference>
<reference evidence="2 3" key="1">
    <citation type="submission" date="2024-09" db="EMBL/GenBank/DDBJ databases">
        <authorList>
            <person name="Sun Q."/>
            <person name="Mori K."/>
        </authorList>
    </citation>
    <scope>NUCLEOTIDE SEQUENCE [LARGE SCALE GENOMIC DNA]</scope>
    <source>
        <strain evidence="2 3">JCM 3331</strain>
    </source>
</reference>
<comment type="caution">
    <text evidence="2">The sequence shown here is derived from an EMBL/GenBank/DDBJ whole genome shotgun (WGS) entry which is preliminary data.</text>
</comment>
<evidence type="ECO:0000256" key="1">
    <source>
        <dbReference type="SAM" id="MobiDB-lite"/>
    </source>
</evidence>
<proteinExistence type="predicted"/>
<protein>
    <submittedName>
        <fullName evidence="2">Uncharacterized protein</fullName>
    </submittedName>
</protein>
<gene>
    <name evidence="2" type="ORF">ACFFTL_11535</name>
</gene>
<organism evidence="2 3">
    <name type="scientific">Streptomyces yanii</name>
    <dbReference type="NCBI Taxonomy" id="78510"/>
    <lineage>
        <taxon>Bacteria</taxon>
        <taxon>Bacillati</taxon>
        <taxon>Actinomycetota</taxon>
        <taxon>Actinomycetes</taxon>
        <taxon>Kitasatosporales</taxon>
        <taxon>Streptomycetaceae</taxon>
        <taxon>Streptomyces</taxon>
    </lineage>
</organism>
<keyword evidence="3" id="KW-1185">Reference proteome</keyword>
<feature type="region of interest" description="Disordered" evidence="1">
    <location>
        <begin position="34"/>
        <end position="53"/>
    </location>
</feature>
<evidence type="ECO:0000313" key="2">
    <source>
        <dbReference type="EMBL" id="MFB9572938.1"/>
    </source>
</evidence>
<dbReference type="EMBL" id="JBHMCG010000052">
    <property type="protein sequence ID" value="MFB9572938.1"/>
    <property type="molecule type" value="Genomic_DNA"/>
</dbReference>